<dbReference type="Gene3D" id="1.10.1040.50">
    <property type="match status" value="1"/>
</dbReference>
<evidence type="ECO:0000313" key="1">
    <source>
        <dbReference type="EMBL" id="GAE47259.1"/>
    </source>
</evidence>
<dbReference type="SUPFAM" id="SSF52096">
    <property type="entry name" value="ClpP/crotonase"/>
    <property type="match status" value="1"/>
</dbReference>
<comment type="caution">
    <text evidence="1">The sequence shown here is derived from an EMBL/GenBank/DDBJ whole genome shotgun (WGS) entry which is preliminary data.</text>
</comment>
<dbReference type="EMBL" id="BAUW01000069">
    <property type="protein sequence ID" value="GAE47259.1"/>
    <property type="molecule type" value="Genomic_DNA"/>
</dbReference>
<dbReference type="SUPFAM" id="SSF48179">
    <property type="entry name" value="6-phosphogluconate dehydrogenase C-terminal domain-like"/>
    <property type="match status" value="1"/>
</dbReference>
<dbReference type="eggNOG" id="COG1024">
    <property type="taxonomic scope" value="Bacteria"/>
</dbReference>
<gene>
    <name evidence="1" type="ORF">JCM21738_4218</name>
</gene>
<dbReference type="Proteomes" id="UP000018949">
    <property type="component" value="Unassembled WGS sequence"/>
</dbReference>
<dbReference type="AlphaFoldDB" id="W4RUC0"/>
<proteinExistence type="predicted"/>
<sequence>MKWGFGWEMGPFEAWDALGVEKAISKMESEGKTVPAWVKEMVEKGFTSFYKEEDGRLSYYHNGEYVAAEENPKAINLKHLKKQKGVIKKNGGASLIDLGDGIALLEFHSHSNSIGPDILQMINFAIDEVEKNYKGLVIGNQGKNFSVGANLAMILMEAQDDNIWILIWSFANFSRRL</sequence>
<dbReference type="InterPro" id="IPR008927">
    <property type="entry name" value="6-PGluconate_DH-like_C_sf"/>
</dbReference>
<reference evidence="1 2" key="1">
    <citation type="submission" date="2013-12" db="EMBL/GenBank/DDBJ databases">
        <title>NBRP : Genome information of microbial organism related human and environment.</title>
        <authorList>
            <person name="Hattori M."/>
            <person name="Oshima K."/>
            <person name="Inaba H."/>
            <person name="Suda W."/>
            <person name="Sakamoto M."/>
            <person name="Iino T."/>
            <person name="Kitahara M."/>
            <person name="Oshida Y."/>
            <person name="Iida T."/>
            <person name="Kudo T."/>
            <person name="Itoh T."/>
            <person name="Ahmed I."/>
            <person name="Ohkuma M."/>
        </authorList>
    </citation>
    <scope>NUCLEOTIDE SEQUENCE [LARGE SCALE GENOMIC DNA]</scope>
    <source>
        <strain evidence="1 2">JCM 21738</strain>
    </source>
</reference>
<dbReference type="InterPro" id="IPR029045">
    <property type="entry name" value="ClpP/crotonase-like_dom_sf"/>
</dbReference>
<organism evidence="1 2">
    <name type="scientific">Mesobacillus boroniphilus JCM 21738</name>
    <dbReference type="NCBI Taxonomy" id="1294265"/>
    <lineage>
        <taxon>Bacteria</taxon>
        <taxon>Bacillati</taxon>
        <taxon>Bacillota</taxon>
        <taxon>Bacilli</taxon>
        <taxon>Bacillales</taxon>
        <taxon>Bacillaceae</taxon>
        <taxon>Mesobacillus</taxon>
    </lineage>
</organism>
<accession>W4RUC0</accession>
<dbReference type="Gene3D" id="3.90.226.10">
    <property type="entry name" value="2-enoyl-CoA Hydratase, Chain A, domain 1"/>
    <property type="match status" value="1"/>
</dbReference>
<evidence type="ECO:0000313" key="2">
    <source>
        <dbReference type="Proteomes" id="UP000018949"/>
    </source>
</evidence>
<name>W4RUC0_9BACI</name>
<keyword evidence="2" id="KW-1185">Reference proteome</keyword>
<protein>
    <submittedName>
        <fullName evidence="1">Enoyl-CoA hydratase</fullName>
    </submittedName>
</protein>